<evidence type="ECO:0000256" key="1">
    <source>
        <dbReference type="SAM" id="MobiDB-lite"/>
    </source>
</evidence>
<proteinExistence type="predicted"/>
<protein>
    <submittedName>
        <fullName evidence="2">Uncharacterized protein</fullName>
    </submittedName>
</protein>
<accession>A0A481Z4M7</accession>
<evidence type="ECO:0000313" key="2">
    <source>
        <dbReference type="EMBL" id="QBK90737.1"/>
    </source>
</evidence>
<name>A0A481Z4M7_9VIRU</name>
<reference evidence="2" key="1">
    <citation type="journal article" date="2019" name="MBio">
        <title>Virus Genomes from Deep Sea Sediments Expand the Ocean Megavirome and Support Independent Origins of Viral Gigantism.</title>
        <authorList>
            <person name="Backstrom D."/>
            <person name="Yutin N."/>
            <person name="Jorgensen S.L."/>
            <person name="Dharamshi J."/>
            <person name="Homa F."/>
            <person name="Zaremba-Niedwiedzka K."/>
            <person name="Spang A."/>
            <person name="Wolf Y.I."/>
            <person name="Koonin E.V."/>
            <person name="Ettema T.J."/>
        </authorList>
    </citation>
    <scope>NUCLEOTIDE SEQUENCE</scope>
</reference>
<organism evidence="2">
    <name type="scientific">Pithovirus LCPAC201</name>
    <dbReference type="NCBI Taxonomy" id="2506591"/>
    <lineage>
        <taxon>Viruses</taxon>
        <taxon>Pithoviruses</taxon>
    </lineage>
</organism>
<feature type="compositionally biased region" description="Basic residues" evidence="1">
    <location>
        <begin position="129"/>
        <end position="140"/>
    </location>
</feature>
<sequence>MTTVHERINNNCDILDPVYRPSPNRRLPKPIGFELNLKSKCIPPPGLEDIRVQKINFDPKIGDKSQNISHHLEWRKPRSRLDLKHKRKSYKRSNKPKIANKNKSPSNGSPSKNVSIKRDKRKNEIVRRNTQKRRGCKGKSKVISPSYRQKVTISSKWRALGTEGLRLRLPREPGLKGGVTISSKWRALGSESY</sequence>
<feature type="compositionally biased region" description="Low complexity" evidence="1">
    <location>
        <begin position="101"/>
        <end position="113"/>
    </location>
</feature>
<dbReference type="EMBL" id="MK500498">
    <property type="protein sequence ID" value="QBK90737.1"/>
    <property type="molecule type" value="Genomic_DNA"/>
</dbReference>
<feature type="compositionally biased region" description="Basic residues" evidence="1">
    <location>
        <begin position="83"/>
        <end position="100"/>
    </location>
</feature>
<gene>
    <name evidence="2" type="ORF">LCPAC201_00380</name>
</gene>
<feature type="region of interest" description="Disordered" evidence="1">
    <location>
        <begin position="77"/>
        <end position="147"/>
    </location>
</feature>